<proteinExistence type="predicted"/>
<comment type="caution">
    <text evidence="1">The sequence shown here is derived from an EMBL/GenBank/DDBJ whole genome shotgun (WGS) entry which is preliminary data.</text>
</comment>
<evidence type="ECO:0000313" key="2">
    <source>
        <dbReference type="Proteomes" id="UP000551501"/>
    </source>
</evidence>
<evidence type="ECO:0000313" key="1">
    <source>
        <dbReference type="EMBL" id="MBB4138145.1"/>
    </source>
</evidence>
<dbReference type="AlphaFoldDB" id="A0A840EYI2"/>
<protein>
    <submittedName>
        <fullName evidence="1">Uncharacterized protein</fullName>
    </submittedName>
</protein>
<dbReference type="EMBL" id="JACIFP010000003">
    <property type="protein sequence ID" value="MBB4138145.1"/>
    <property type="molecule type" value="Genomic_DNA"/>
</dbReference>
<accession>A0A840EYI2</accession>
<dbReference type="RefSeq" id="WP_387996393.1">
    <property type="nucleotide sequence ID" value="NZ_JBHSUG010000068.1"/>
</dbReference>
<gene>
    <name evidence="1" type="ORF">BKA16_004770</name>
</gene>
<name>A0A840EYI2_9ACTN</name>
<sequence length="157" mass="17630">MACTVVNPADLAATRRALNDLRMKGQRRIHFTKESDSRRRAICSMLCTLDVEVTIYKARDRDPRVARAAALAAVVADLAAANATQLIIERDDPAAAADRATLYRAVHDHGVPNLSYDLRRPHEEPGLWISDAVAWCYTKDRQWRGRVQPLIKAVREV</sequence>
<dbReference type="Proteomes" id="UP000551501">
    <property type="component" value="Unassembled WGS sequence"/>
</dbReference>
<keyword evidence="2" id="KW-1185">Reference proteome</keyword>
<organism evidence="1 2">
    <name type="scientific">Gordonia humi</name>
    <dbReference type="NCBI Taxonomy" id="686429"/>
    <lineage>
        <taxon>Bacteria</taxon>
        <taxon>Bacillati</taxon>
        <taxon>Actinomycetota</taxon>
        <taxon>Actinomycetes</taxon>
        <taxon>Mycobacteriales</taxon>
        <taxon>Gordoniaceae</taxon>
        <taxon>Gordonia</taxon>
    </lineage>
</organism>
<reference evidence="1 2" key="1">
    <citation type="submission" date="2020-08" db="EMBL/GenBank/DDBJ databases">
        <title>Sequencing the genomes of 1000 actinobacteria strains.</title>
        <authorList>
            <person name="Klenk H.-P."/>
        </authorList>
    </citation>
    <scope>NUCLEOTIDE SEQUENCE [LARGE SCALE GENOMIC DNA]</scope>
    <source>
        <strain evidence="1 2">DSM 45298</strain>
    </source>
</reference>